<dbReference type="EC" id="2.7.7.19" evidence="1"/>
<protein>
    <submittedName>
        <fullName evidence="1">Polynucleotide adenylyltransferase</fullName>
        <ecNumber evidence="1">2.7.7.19</ecNumber>
    </submittedName>
</protein>
<keyword evidence="1" id="KW-0808">Transferase</keyword>
<dbReference type="EMBL" id="QTSX02001467">
    <property type="protein sequence ID" value="KAJ9081595.1"/>
    <property type="molecule type" value="Genomic_DNA"/>
</dbReference>
<reference evidence="1" key="1">
    <citation type="submission" date="2022-04" db="EMBL/GenBank/DDBJ databases">
        <title>Genome of the entomopathogenic fungus Entomophthora muscae.</title>
        <authorList>
            <person name="Elya C."/>
            <person name="Lovett B.R."/>
            <person name="Lee E."/>
            <person name="Macias A.M."/>
            <person name="Hajek A.E."/>
            <person name="De Bivort B.L."/>
            <person name="Kasson M.T."/>
            <person name="De Fine Licht H.H."/>
            <person name="Stajich J.E."/>
        </authorList>
    </citation>
    <scope>NUCLEOTIDE SEQUENCE</scope>
    <source>
        <strain evidence="1">Berkeley</strain>
    </source>
</reference>
<keyword evidence="1" id="KW-0548">Nucleotidyltransferase</keyword>
<comment type="caution">
    <text evidence="1">The sequence shown here is derived from an EMBL/GenBank/DDBJ whole genome shotgun (WGS) entry which is preliminary data.</text>
</comment>
<accession>A0ACC2U3L4</accession>
<name>A0ACC2U3L4_9FUNG</name>
<proteinExistence type="predicted"/>
<evidence type="ECO:0000313" key="1">
    <source>
        <dbReference type="EMBL" id="KAJ9081595.1"/>
    </source>
</evidence>
<sequence length="574" mass="63471">MCAPNFPKYPKLQRDTSPELVEPSRSPSPQSFDDGMDDSDILSATIESDGDLVHLPTPYYMTSSPPPTPGEPAFGPSRFGLSSPASLDLPLHETILSVRLVEALKRFGAFDDEFETSYRESVLELLEELLHDFVSDMNREAEVDFGLSVFGSFALGAYLAGADMDVLFLAPEQITKQAFLEDCYAMLKNANGTSSLTVVTHEYAPMFMLNFHGVAIKLVFATVPSSVAIGGFAWDDPTFLASLEDAGLGSLNGPRFSGDLKALVPSLSVFQMALCFVKLWAKRRMIYSSTMGYFGGDAWAVMVAYMCRLYPEATISALVFKFFETFSKWQWPVPVGIKACDGSESPYAFWDSLSCDLDPSCSMPIISPSIPYACITHNISKASKALITYELLRGARLSHKANDGAVEWDALLKEPRFFDLYTQYVRIFVCCEDSSKQQSLIGNVELKIRDFAASLAHSERIAFAHTNPFRFTSVYYCRSEIDLQHVKNGILEGALLSLTFIVPTKPVYTTSFYIGIIPNNSIRATLAPEAEEMFALFEDELNAEDFFPDTASVKVSLLTCEDIPPNVYTPPSSC</sequence>
<dbReference type="Proteomes" id="UP001165960">
    <property type="component" value="Unassembled WGS sequence"/>
</dbReference>
<evidence type="ECO:0000313" key="2">
    <source>
        <dbReference type="Proteomes" id="UP001165960"/>
    </source>
</evidence>
<keyword evidence="2" id="KW-1185">Reference proteome</keyword>
<organism evidence="1 2">
    <name type="scientific">Entomophthora muscae</name>
    <dbReference type="NCBI Taxonomy" id="34485"/>
    <lineage>
        <taxon>Eukaryota</taxon>
        <taxon>Fungi</taxon>
        <taxon>Fungi incertae sedis</taxon>
        <taxon>Zoopagomycota</taxon>
        <taxon>Entomophthoromycotina</taxon>
        <taxon>Entomophthoromycetes</taxon>
        <taxon>Entomophthorales</taxon>
        <taxon>Entomophthoraceae</taxon>
        <taxon>Entomophthora</taxon>
    </lineage>
</organism>
<gene>
    <name evidence="1" type="primary">PAP1_3</name>
    <name evidence="1" type="ORF">DSO57_1012926</name>
</gene>